<dbReference type="Proteomes" id="UP001244563">
    <property type="component" value="Unassembled WGS sequence"/>
</dbReference>
<keyword evidence="2" id="KW-1185">Reference proteome</keyword>
<reference evidence="1 2" key="1">
    <citation type="submission" date="2023-07" db="EMBL/GenBank/DDBJ databases">
        <title>Sorghum-associated microbial communities from plants grown in Nebraska, USA.</title>
        <authorList>
            <person name="Schachtman D."/>
        </authorList>
    </citation>
    <scope>NUCLEOTIDE SEQUENCE [LARGE SCALE GENOMIC DNA]</scope>
    <source>
        <strain evidence="1 2">CC523</strain>
    </source>
</reference>
<organism evidence="1 2">
    <name type="scientific">Paenarthrobacter nicotinovorans</name>
    <name type="common">Arthrobacter nicotinovorans</name>
    <dbReference type="NCBI Taxonomy" id="29320"/>
    <lineage>
        <taxon>Bacteria</taxon>
        <taxon>Bacillati</taxon>
        <taxon>Actinomycetota</taxon>
        <taxon>Actinomycetes</taxon>
        <taxon>Micrococcales</taxon>
        <taxon>Micrococcaceae</taxon>
        <taxon>Paenarthrobacter</taxon>
    </lineage>
</organism>
<dbReference type="GeneID" id="84016634"/>
<evidence type="ECO:0008006" key="3">
    <source>
        <dbReference type="Google" id="ProtNLM"/>
    </source>
</evidence>
<proteinExistence type="predicted"/>
<gene>
    <name evidence="1" type="ORF">J2T10_003589</name>
</gene>
<sequence>MKFVFWQKMFTARHDERLWDQAILSLFPHASAKTAEALRGQIYADLDAIRLLRNRIAHHEPIFKRHLADDLKRVVELVDMRCAATAGWVRAIETASTVLRERP</sequence>
<protein>
    <recommendedName>
        <fullName evidence="3">Abi-like protein</fullName>
    </recommendedName>
</protein>
<evidence type="ECO:0000313" key="2">
    <source>
        <dbReference type="Proteomes" id="UP001244563"/>
    </source>
</evidence>
<name>A0ABT9TRB2_PAENI</name>
<evidence type="ECO:0000313" key="1">
    <source>
        <dbReference type="EMBL" id="MDQ0103920.1"/>
    </source>
</evidence>
<comment type="caution">
    <text evidence="1">The sequence shown here is derived from an EMBL/GenBank/DDBJ whole genome shotgun (WGS) entry which is preliminary data.</text>
</comment>
<dbReference type="EMBL" id="JAUSSW010000012">
    <property type="protein sequence ID" value="MDQ0103920.1"/>
    <property type="molecule type" value="Genomic_DNA"/>
</dbReference>
<accession>A0ABT9TRB2</accession>
<dbReference type="RefSeq" id="WP_200888217.1">
    <property type="nucleotide sequence ID" value="NZ_BMRR01000011.1"/>
</dbReference>